<evidence type="ECO:0000313" key="7">
    <source>
        <dbReference type="EMBL" id="CAB4538301.1"/>
    </source>
</evidence>
<dbReference type="AlphaFoldDB" id="A0A6J6BH24"/>
<keyword evidence="3" id="KW-0862">Zinc</keyword>
<dbReference type="Pfam" id="PF00107">
    <property type="entry name" value="ADH_zinc_N"/>
    <property type="match status" value="1"/>
</dbReference>
<keyword evidence="4" id="KW-0560">Oxidoreductase</keyword>
<accession>A0A6J6BH24</accession>
<proteinExistence type="predicted"/>
<feature type="domain" description="Alcohol dehydrogenase-like C-terminal" evidence="5">
    <location>
        <begin position="187"/>
        <end position="310"/>
    </location>
</feature>
<dbReference type="Gene3D" id="3.90.180.10">
    <property type="entry name" value="Medium-chain alcohol dehydrogenases, catalytic domain"/>
    <property type="match status" value="1"/>
</dbReference>
<feature type="domain" description="Alcohol dehydrogenase-like N-terminal" evidence="6">
    <location>
        <begin position="24"/>
        <end position="136"/>
    </location>
</feature>
<evidence type="ECO:0000313" key="9">
    <source>
        <dbReference type="EMBL" id="CAB4632848.1"/>
    </source>
</evidence>
<evidence type="ECO:0000256" key="2">
    <source>
        <dbReference type="ARBA" id="ARBA00022723"/>
    </source>
</evidence>
<name>A0A6J6BH24_9ZZZZ</name>
<evidence type="ECO:0000256" key="1">
    <source>
        <dbReference type="ARBA" id="ARBA00001947"/>
    </source>
</evidence>
<evidence type="ECO:0000256" key="4">
    <source>
        <dbReference type="ARBA" id="ARBA00023002"/>
    </source>
</evidence>
<dbReference type="EMBL" id="CAEZTR010000101">
    <property type="protein sequence ID" value="CAB4584603.1"/>
    <property type="molecule type" value="Genomic_DNA"/>
</dbReference>
<dbReference type="SUPFAM" id="SSF50129">
    <property type="entry name" value="GroES-like"/>
    <property type="match status" value="1"/>
</dbReference>
<dbReference type="InterPro" id="IPR036291">
    <property type="entry name" value="NAD(P)-bd_dom_sf"/>
</dbReference>
<evidence type="ECO:0000259" key="6">
    <source>
        <dbReference type="Pfam" id="PF08240"/>
    </source>
</evidence>
<reference evidence="7" key="1">
    <citation type="submission" date="2020-05" db="EMBL/GenBank/DDBJ databases">
        <authorList>
            <person name="Chiriac C."/>
            <person name="Salcher M."/>
            <person name="Ghai R."/>
            <person name="Kavagutti S V."/>
        </authorList>
    </citation>
    <scope>NUCLEOTIDE SEQUENCE</scope>
</reference>
<dbReference type="PANTHER" id="PTHR42813">
    <property type="entry name" value="ZINC-TYPE ALCOHOL DEHYDROGENASE-LIKE"/>
    <property type="match status" value="1"/>
</dbReference>
<sequence length="344" mass="35773">MRHLVFKGPGELEWQETADPHLSGPRDALVRPIAVARCDLDPAIALGLYPMKPSFAMGHEMVGEIVELGDEVLGFDIGQRVIVPFQASCGECASCLRGHSNACSAVASGTAFGLGPHGGLDLGGALADLVRVPFADHMLLALPVGLDPMVAAGIPDNVSDGYRCVAEPLRAIPGAPVLVVGGLAPSVGLYAVSCGIALGSERVVYIDHDHDRLQLATALGAHVIEAPLDRLVDALGDERFPITVDACVLDPGRDLALFATAPCGTCTSVSGGVSPRSALPLQSMYLKGIRYEVSRVHARATAPAVLDLVSSGRLDPGSIITKVVSFDDAPEAMVEPAVKIVFVP</sequence>
<dbReference type="EMBL" id="CAEZVV010000001">
    <property type="protein sequence ID" value="CAB4632848.1"/>
    <property type="molecule type" value="Genomic_DNA"/>
</dbReference>
<evidence type="ECO:0000259" key="5">
    <source>
        <dbReference type="Pfam" id="PF00107"/>
    </source>
</evidence>
<dbReference type="PROSITE" id="PS00059">
    <property type="entry name" value="ADH_ZINC"/>
    <property type="match status" value="1"/>
</dbReference>
<evidence type="ECO:0000313" key="8">
    <source>
        <dbReference type="EMBL" id="CAB4584603.1"/>
    </source>
</evidence>
<dbReference type="SUPFAM" id="SSF51735">
    <property type="entry name" value="NAD(P)-binding Rossmann-fold domains"/>
    <property type="match status" value="1"/>
</dbReference>
<keyword evidence="2" id="KW-0479">Metal-binding</keyword>
<dbReference type="GO" id="GO:0016491">
    <property type="term" value="F:oxidoreductase activity"/>
    <property type="evidence" value="ECO:0007669"/>
    <property type="project" value="UniProtKB-KW"/>
</dbReference>
<dbReference type="InterPro" id="IPR013154">
    <property type="entry name" value="ADH-like_N"/>
</dbReference>
<evidence type="ECO:0000256" key="3">
    <source>
        <dbReference type="ARBA" id="ARBA00022833"/>
    </source>
</evidence>
<organism evidence="7">
    <name type="scientific">freshwater metagenome</name>
    <dbReference type="NCBI Taxonomy" id="449393"/>
    <lineage>
        <taxon>unclassified sequences</taxon>
        <taxon>metagenomes</taxon>
        <taxon>ecological metagenomes</taxon>
    </lineage>
</organism>
<gene>
    <name evidence="7" type="ORF">UFOPK1495_00037</name>
    <name evidence="8" type="ORF">UFOPK1711_01429</name>
    <name evidence="9" type="ORF">UFOPK2143_00025</name>
</gene>
<protein>
    <submittedName>
        <fullName evidence="7">Unannotated protein</fullName>
    </submittedName>
</protein>
<dbReference type="GO" id="GO:0008270">
    <property type="term" value="F:zinc ion binding"/>
    <property type="evidence" value="ECO:0007669"/>
    <property type="project" value="InterPro"/>
</dbReference>
<dbReference type="Pfam" id="PF08240">
    <property type="entry name" value="ADH_N"/>
    <property type="match status" value="1"/>
</dbReference>
<dbReference type="InterPro" id="IPR002328">
    <property type="entry name" value="ADH_Zn_CS"/>
</dbReference>
<dbReference type="PANTHER" id="PTHR42813:SF7">
    <property type="entry name" value="ALCOHOL DEHYDROGENASE (ZN-DEPENDENT)-RELATED"/>
    <property type="match status" value="1"/>
</dbReference>
<dbReference type="InterPro" id="IPR011032">
    <property type="entry name" value="GroES-like_sf"/>
</dbReference>
<dbReference type="InterPro" id="IPR013149">
    <property type="entry name" value="ADH-like_C"/>
</dbReference>
<comment type="cofactor">
    <cofactor evidence="1">
        <name>Zn(2+)</name>
        <dbReference type="ChEBI" id="CHEBI:29105"/>
    </cofactor>
</comment>
<dbReference type="Gene3D" id="3.40.50.720">
    <property type="entry name" value="NAD(P)-binding Rossmann-like Domain"/>
    <property type="match status" value="1"/>
</dbReference>
<dbReference type="EMBL" id="CAEZSU010000002">
    <property type="protein sequence ID" value="CAB4538301.1"/>
    <property type="molecule type" value="Genomic_DNA"/>
</dbReference>